<dbReference type="InterPro" id="IPR012338">
    <property type="entry name" value="Beta-lactam/transpept-like"/>
</dbReference>
<feature type="transmembrane region" description="Helical" evidence="10">
    <location>
        <begin position="20"/>
        <end position="48"/>
    </location>
</feature>
<dbReference type="PROSITE" id="PS50853">
    <property type="entry name" value="FN3"/>
    <property type="match status" value="2"/>
</dbReference>
<feature type="domain" description="Fibronectin type-III" evidence="11">
    <location>
        <begin position="822"/>
        <end position="915"/>
    </location>
</feature>
<evidence type="ECO:0000256" key="2">
    <source>
        <dbReference type="ARBA" id="ARBA00022670"/>
    </source>
</evidence>
<dbReference type="PANTHER" id="PTHR32282">
    <property type="entry name" value="BINDING PROTEIN TRANSPEPTIDASE, PUTATIVE-RELATED"/>
    <property type="match status" value="1"/>
</dbReference>
<comment type="catalytic activity">
    <reaction evidence="8">
        <text>[GlcNAc-(1-&gt;4)-Mur2Ac(oyl-L-Ala-gamma-D-Glu-L-Lys-D-Ala-D-Ala)](n)-di-trans,octa-cis-undecaprenyl diphosphate + beta-D-GlcNAc-(1-&gt;4)-Mur2Ac(oyl-L-Ala-gamma-D-Glu-L-Lys-D-Ala-D-Ala)-di-trans,octa-cis-undecaprenyl diphosphate = [GlcNAc-(1-&gt;4)-Mur2Ac(oyl-L-Ala-gamma-D-Glu-L-Lys-D-Ala-D-Ala)](n+1)-di-trans,octa-cis-undecaprenyl diphosphate + di-trans,octa-cis-undecaprenyl diphosphate + H(+)</text>
        <dbReference type="Rhea" id="RHEA:23708"/>
        <dbReference type="Rhea" id="RHEA-COMP:9602"/>
        <dbReference type="Rhea" id="RHEA-COMP:9603"/>
        <dbReference type="ChEBI" id="CHEBI:15378"/>
        <dbReference type="ChEBI" id="CHEBI:58405"/>
        <dbReference type="ChEBI" id="CHEBI:60033"/>
        <dbReference type="ChEBI" id="CHEBI:78435"/>
        <dbReference type="EC" id="2.4.99.28"/>
    </reaction>
</comment>
<keyword evidence="5" id="KW-0378">Hydrolase</keyword>
<dbReference type="Pfam" id="PF00905">
    <property type="entry name" value="Transpeptidase"/>
    <property type="match status" value="1"/>
</dbReference>
<keyword evidence="13" id="KW-1185">Reference proteome</keyword>
<keyword evidence="3" id="KW-0328">Glycosyltransferase</keyword>
<sequence>MEEKKPRTSARSGWRTFGLVVYTTIKWIIIFILIFGLFGGGAVTGYVASLVKDDPVRPRTVIESEINENALTGFVYFNNGELVGQLRTEEDRRLAEPDEIPQQVIDALLSVEDSNFFEHKGVDINGFGRAVKQKLLNEANQTGGSTLTQQLARRVFLSLDVTDARKFKEIFLSFRMERYLTKPEILTAYLNKMPFGNGSNGYQVFGIKAAAEGIFDITDLSQLNIAQSAYLAGLPQLPSLYSAYNGRGEMNERNIERAIERQRFVLSRMLFTERISQQQYDEAVAFDIRGALAESEEKAYSTYPYLMLEAERQASEVLLQQEKPNMTLEQLRRDENYGTMLEEARQKLLRGGYHVHTTIDPQIYQVMQQIAANPDNFSPDNPEKGMEQTAAMLIDHKTGAILGMIEGRDFYHEQMNYATQMTRQPGSAMKPIAAYLPAIDAGLVQPASIIDDAPIVLRDYSKGYHIPKNYSSGYDGLVTAREALNRSLNLPALKIFLNDVTIEKAWEFVRKLGVTTLQPQDDAAQTGVIGGLSIGVTVEELTNAYGAIANHGVFNDAFMVSKIVDADGNEVYAHKAVPERVVSEQSAFLMTDMLRTVVSQSGSTGHSLTGLFNKYGEIPIAGKTGTTQNYGDVWFMGYTPDVTLGVWVGYEKQKNSLTGEGRSRARLLWAEILNQVTDARSELFKSEAFEQPDGIVKATVSSVSGKRPTDLTRQRGLLVTDWFNEAYVPTEADDALVQAAYITYNGVNYIPHDTTPEDFVQRKIVIKRKEPLDALMDQIQEALKVMPASDRRPLGSYMPRDAGDEAPSKTDPRTDDGATPAPPANVRLAAPEGGTVSITFNASPESDVVGYRLYRSINGAGYSKIGDSISAGSATSFSTSIAGNSYRYYVTAVDVAGRESAPSRVAELGQPSNEPQQPENGGGTTEDPNDEDGNSNEPNDPGAPNGGNGAGNDGGSDGEDTDSGNEAEDNTPGAVTAPGPITARKTETGVRLSWKANDTSQQVTSYNVYYSADGGSYTKIGSAPVGRFDYISTLESGWFQITAVNAGGESERSAPVQLK</sequence>
<dbReference type="SMART" id="SM00060">
    <property type="entry name" value="FN3"/>
    <property type="match status" value="2"/>
</dbReference>
<dbReference type="SUPFAM" id="SSF53955">
    <property type="entry name" value="Lysozyme-like"/>
    <property type="match status" value="1"/>
</dbReference>
<feature type="compositionally biased region" description="Polar residues" evidence="9">
    <location>
        <begin position="910"/>
        <end position="919"/>
    </location>
</feature>
<feature type="region of interest" description="Disordered" evidence="9">
    <location>
        <begin position="790"/>
        <end position="825"/>
    </location>
</feature>
<evidence type="ECO:0000256" key="9">
    <source>
        <dbReference type="SAM" id="MobiDB-lite"/>
    </source>
</evidence>
<feature type="domain" description="Fibronectin type-III" evidence="11">
    <location>
        <begin position="977"/>
        <end position="1059"/>
    </location>
</feature>
<evidence type="ECO:0000313" key="13">
    <source>
        <dbReference type="Proteomes" id="UP000621560"/>
    </source>
</evidence>
<dbReference type="InterPro" id="IPR013783">
    <property type="entry name" value="Ig-like_fold"/>
</dbReference>
<dbReference type="Proteomes" id="UP000621560">
    <property type="component" value="Unassembled WGS sequence"/>
</dbReference>
<dbReference type="InterPro" id="IPR050396">
    <property type="entry name" value="Glycosyltr_51/Transpeptidase"/>
</dbReference>
<evidence type="ECO:0000313" key="12">
    <source>
        <dbReference type="EMBL" id="MBD2846211.1"/>
    </source>
</evidence>
<keyword evidence="4" id="KW-0808">Transferase</keyword>
<dbReference type="Gene3D" id="1.10.3810.10">
    <property type="entry name" value="Biosynthetic peptidoglycan transglycosylase-like"/>
    <property type="match status" value="1"/>
</dbReference>
<comment type="catalytic activity">
    <reaction evidence="7">
        <text>Preferential cleavage: (Ac)2-L-Lys-D-Ala-|-D-Ala. Also transpeptidation of peptidyl-alanyl moieties that are N-acyl substituents of D-alanine.</text>
        <dbReference type="EC" id="3.4.16.4"/>
    </reaction>
</comment>
<evidence type="ECO:0000256" key="3">
    <source>
        <dbReference type="ARBA" id="ARBA00022676"/>
    </source>
</evidence>
<dbReference type="PANTHER" id="PTHR32282:SF33">
    <property type="entry name" value="PEPTIDOGLYCAN GLYCOSYLTRANSFERASE"/>
    <property type="match status" value="1"/>
</dbReference>
<evidence type="ECO:0000256" key="5">
    <source>
        <dbReference type="ARBA" id="ARBA00022801"/>
    </source>
</evidence>
<evidence type="ECO:0000256" key="1">
    <source>
        <dbReference type="ARBA" id="ARBA00022645"/>
    </source>
</evidence>
<dbReference type="GO" id="GO:0006508">
    <property type="term" value="P:proteolysis"/>
    <property type="evidence" value="ECO:0007669"/>
    <property type="project" value="UniProtKB-KW"/>
</dbReference>
<proteinExistence type="predicted"/>
<organism evidence="12 13">
    <name type="scientific">Paenibacillus sabuli</name>
    <dbReference type="NCBI Taxonomy" id="2772509"/>
    <lineage>
        <taxon>Bacteria</taxon>
        <taxon>Bacillati</taxon>
        <taxon>Bacillota</taxon>
        <taxon>Bacilli</taxon>
        <taxon>Bacillales</taxon>
        <taxon>Paenibacillaceae</taxon>
        <taxon>Paenibacillus</taxon>
    </lineage>
</organism>
<feature type="compositionally biased region" description="Basic and acidic residues" evidence="9">
    <location>
        <begin position="801"/>
        <end position="816"/>
    </location>
</feature>
<feature type="compositionally biased region" description="Acidic residues" evidence="9">
    <location>
        <begin position="956"/>
        <end position="969"/>
    </location>
</feature>
<dbReference type="GO" id="GO:0008955">
    <property type="term" value="F:peptidoglycan glycosyltransferase activity"/>
    <property type="evidence" value="ECO:0007669"/>
    <property type="project" value="UniProtKB-EC"/>
</dbReference>
<evidence type="ECO:0000256" key="8">
    <source>
        <dbReference type="ARBA" id="ARBA00049902"/>
    </source>
</evidence>
<keyword evidence="2" id="KW-0645">Protease</keyword>
<dbReference type="AlphaFoldDB" id="A0A927GSE8"/>
<name>A0A927GSE8_9BACL</name>
<keyword evidence="1" id="KW-0121">Carboxypeptidase</keyword>
<keyword evidence="10" id="KW-1133">Transmembrane helix</keyword>
<reference evidence="12" key="1">
    <citation type="submission" date="2020-09" db="EMBL/GenBank/DDBJ databases">
        <title>A novel bacterium of genus Paenibacillus, isolated from South China Sea.</title>
        <authorList>
            <person name="Huang H."/>
            <person name="Mo K."/>
            <person name="Hu Y."/>
        </authorList>
    </citation>
    <scope>NUCLEOTIDE SEQUENCE</scope>
    <source>
        <strain evidence="12">IB182496</strain>
    </source>
</reference>
<dbReference type="InterPro" id="IPR036116">
    <property type="entry name" value="FN3_sf"/>
</dbReference>
<gene>
    <name evidence="12" type="ORF">IDH44_13475</name>
</gene>
<dbReference type="CDD" id="cd00063">
    <property type="entry name" value="FN3"/>
    <property type="match status" value="2"/>
</dbReference>
<dbReference type="InterPro" id="IPR003961">
    <property type="entry name" value="FN3_dom"/>
</dbReference>
<dbReference type="SUPFAM" id="SSF56601">
    <property type="entry name" value="beta-lactamase/transpeptidase-like"/>
    <property type="match status" value="1"/>
</dbReference>
<evidence type="ECO:0000256" key="6">
    <source>
        <dbReference type="ARBA" id="ARBA00023268"/>
    </source>
</evidence>
<evidence type="ECO:0000256" key="7">
    <source>
        <dbReference type="ARBA" id="ARBA00034000"/>
    </source>
</evidence>
<keyword evidence="6" id="KW-0511">Multifunctional enzyme</keyword>
<dbReference type="EMBL" id="JACXIZ010000021">
    <property type="protein sequence ID" value="MBD2846211.1"/>
    <property type="molecule type" value="Genomic_DNA"/>
</dbReference>
<dbReference type="InterPro" id="IPR036950">
    <property type="entry name" value="PBP_transglycosylase"/>
</dbReference>
<comment type="caution">
    <text evidence="12">The sequence shown here is derived from an EMBL/GenBank/DDBJ whole genome shotgun (WGS) entry which is preliminary data.</text>
</comment>
<accession>A0A927GSE8</accession>
<dbReference type="Pfam" id="PF00912">
    <property type="entry name" value="Transgly"/>
    <property type="match status" value="1"/>
</dbReference>
<dbReference type="GO" id="GO:0009002">
    <property type="term" value="F:serine-type D-Ala-D-Ala carboxypeptidase activity"/>
    <property type="evidence" value="ECO:0007669"/>
    <property type="project" value="UniProtKB-EC"/>
</dbReference>
<dbReference type="InterPro" id="IPR001264">
    <property type="entry name" value="Glyco_trans_51"/>
</dbReference>
<dbReference type="Gene3D" id="2.60.40.10">
    <property type="entry name" value="Immunoglobulins"/>
    <property type="match status" value="2"/>
</dbReference>
<feature type="compositionally biased region" description="Gly residues" evidence="9">
    <location>
        <begin position="944"/>
        <end position="955"/>
    </location>
</feature>
<evidence type="ECO:0000259" key="11">
    <source>
        <dbReference type="PROSITE" id="PS50853"/>
    </source>
</evidence>
<protein>
    <submittedName>
        <fullName evidence="12">Transglycosylase domain-containing protein</fullName>
    </submittedName>
</protein>
<dbReference type="InterPro" id="IPR023346">
    <property type="entry name" value="Lysozyme-like_dom_sf"/>
</dbReference>
<keyword evidence="10" id="KW-0812">Transmembrane</keyword>
<dbReference type="Gene3D" id="3.40.710.10">
    <property type="entry name" value="DD-peptidase/beta-lactamase superfamily"/>
    <property type="match status" value="1"/>
</dbReference>
<keyword evidence="10" id="KW-0472">Membrane</keyword>
<evidence type="ECO:0000256" key="10">
    <source>
        <dbReference type="SAM" id="Phobius"/>
    </source>
</evidence>
<feature type="region of interest" description="Disordered" evidence="9">
    <location>
        <begin position="901"/>
        <end position="988"/>
    </location>
</feature>
<evidence type="ECO:0000256" key="4">
    <source>
        <dbReference type="ARBA" id="ARBA00022679"/>
    </source>
</evidence>
<dbReference type="GO" id="GO:0008658">
    <property type="term" value="F:penicillin binding"/>
    <property type="evidence" value="ECO:0007669"/>
    <property type="project" value="InterPro"/>
</dbReference>
<dbReference type="InterPro" id="IPR001460">
    <property type="entry name" value="PCN-bd_Tpept"/>
</dbReference>
<dbReference type="RefSeq" id="WP_190918425.1">
    <property type="nucleotide sequence ID" value="NZ_JACXIZ010000021.1"/>
</dbReference>
<dbReference type="SUPFAM" id="SSF49265">
    <property type="entry name" value="Fibronectin type III"/>
    <property type="match status" value="1"/>
</dbReference>